<dbReference type="InterPro" id="IPR029057">
    <property type="entry name" value="PRTase-like"/>
</dbReference>
<keyword evidence="1" id="KW-0328">Glycosyltransferase</keyword>
<evidence type="ECO:0000313" key="2">
    <source>
        <dbReference type="Proteomes" id="UP000474175"/>
    </source>
</evidence>
<keyword evidence="2" id="KW-1185">Reference proteome</keyword>
<accession>A0A6L9LDH7</accession>
<dbReference type="EMBL" id="JAAFZH010000008">
    <property type="protein sequence ID" value="NDU96863.1"/>
    <property type="molecule type" value="Genomic_DNA"/>
</dbReference>
<protein>
    <submittedName>
        <fullName evidence="1">Phosphoribosyltransferase</fullName>
    </submittedName>
</protein>
<dbReference type="SUPFAM" id="SSF53271">
    <property type="entry name" value="PRTase-like"/>
    <property type="match status" value="1"/>
</dbReference>
<gene>
    <name evidence="1" type="ORF">GK108_18410</name>
</gene>
<dbReference type="Gene3D" id="3.40.50.2020">
    <property type="match status" value="1"/>
</dbReference>
<dbReference type="AlphaFoldDB" id="A0A6L9LDH7"/>
<dbReference type="Proteomes" id="UP000474175">
    <property type="component" value="Unassembled WGS sequence"/>
</dbReference>
<organism evidence="1 2">
    <name type="scientific">Spirosoma terrae</name>
    <dbReference type="NCBI Taxonomy" id="1968276"/>
    <lineage>
        <taxon>Bacteria</taxon>
        <taxon>Pseudomonadati</taxon>
        <taxon>Bacteroidota</taxon>
        <taxon>Cytophagia</taxon>
        <taxon>Cytophagales</taxon>
        <taxon>Cytophagaceae</taxon>
        <taxon>Spirosoma</taxon>
    </lineage>
</organism>
<proteinExistence type="predicted"/>
<comment type="caution">
    <text evidence="1">The sequence shown here is derived from an EMBL/GenBank/DDBJ whole genome shotgun (WGS) entry which is preliminary data.</text>
</comment>
<name>A0A6L9LDH7_9BACT</name>
<sequence>MFNDFFGDDVVLVPVPRSSLLVTGGLWPSKLIADELVNVGLAQIVMPYLQRAYAIQKSANSSPGNRPTIEDQYKSLVVQQLEVISPKRITIIDDVLTRGRTSFACALRLSEAFPDTEIRVFAPIRTQGLVDDIEQFAESATGDIVFDGYGDVNRHP</sequence>
<dbReference type="InterPro" id="IPR000836">
    <property type="entry name" value="PRTase_dom"/>
</dbReference>
<evidence type="ECO:0000313" key="1">
    <source>
        <dbReference type="EMBL" id="NDU96863.1"/>
    </source>
</evidence>
<reference evidence="1 2" key="1">
    <citation type="submission" date="2020-02" db="EMBL/GenBank/DDBJ databases">
        <title>Draft genome sequence of two Spirosoma agri KCTC 52727 and Spirosoma terrae KCTC 52035.</title>
        <authorList>
            <person name="Rojas J."/>
            <person name="Ambika Manirajan B."/>
            <person name="Suarez C."/>
            <person name="Ratering S."/>
            <person name="Schnell S."/>
        </authorList>
    </citation>
    <scope>NUCLEOTIDE SEQUENCE [LARGE SCALE GENOMIC DNA]</scope>
    <source>
        <strain evidence="1 2">KCTC 52035</strain>
    </source>
</reference>
<dbReference type="GO" id="GO:0016757">
    <property type="term" value="F:glycosyltransferase activity"/>
    <property type="evidence" value="ECO:0007669"/>
    <property type="project" value="UniProtKB-KW"/>
</dbReference>
<keyword evidence="1" id="KW-0808">Transferase</keyword>
<dbReference type="CDD" id="cd06223">
    <property type="entry name" value="PRTases_typeI"/>
    <property type="match status" value="1"/>
</dbReference>